<dbReference type="EMBL" id="GL348713">
    <property type="protein sequence ID" value="EFH69442.1"/>
    <property type="molecule type" value="Genomic_DNA"/>
</dbReference>
<evidence type="ECO:0000313" key="3">
    <source>
        <dbReference type="Proteomes" id="UP000008694"/>
    </source>
</evidence>
<dbReference type="Gramene" id="scaffold_102446.1">
    <property type="protein sequence ID" value="scaffold_102446.1"/>
    <property type="gene ID" value="scaffold_102446.1"/>
</dbReference>
<proteinExistence type="predicted"/>
<feature type="region of interest" description="Disordered" evidence="1">
    <location>
        <begin position="111"/>
        <end position="131"/>
    </location>
</feature>
<dbReference type="AlphaFoldDB" id="D7KKU6"/>
<evidence type="ECO:0000313" key="2">
    <source>
        <dbReference type="EMBL" id="EFH69442.1"/>
    </source>
</evidence>
<dbReference type="HOGENOM" id="CLU_1930398_0_0_1"/>
<feature type="region of interest" description="Disordered" evidence="1">
    <location>
        <begin position="37"/>
        <end position="97"/>
    </location>
</feature>
<reference evidence="3" key="1">
    <citation type="journal article" date="2011" name="Nat. Genet.">
        <title>The Arabidopsis lyrata genome sequence and the basis of rapid genome size change.</title>
        <authorList>
            <person name="Hu T.T."/>
            <person name="Pattyn P."/>
            <person name="Bakker E.G."/>
            <person name="Cao J."/>
            <person name="Cheng J.-F."/>
            <person name="Clark R.M."/>
            <person name="Fahlgren N."/>
            <person name="Fawcett J.A."/>
            <person name="Grimwood J."/>
            <person name="Gundlach H."/>
            <person name="Haberer G."/>
            <person name="Hollister J.D."/>
            <person name="Ossowski S."/>
            <person name="Ottilar R.P."/>
            <person name="Salamov A.A."/>
            <person name="Schneeberger K."/>
            <person name="Spannagl M."/>
            <person name="Wang X."/>
            <person name="Yang L."/>
            <person name="Nasrallah M.E."/>
            <person name="Bergelson J."/>
            <person name="Carrington J.C."/>
            <person name="Gaut B.S."/>
            <person name="Schmutz J."/>
            <person name="Mayer K.F.X."/>
            <person name="Van de Peer Y."/>
            <person name="Grigoriev I.V."/>
            <person name="Nordborg M."/>
            <person name="Weigel D."/>
            <person name="Guo Y.-L."/>
        </authorList>
    </citation>
    <scope>NUCLEOTIDE SEQUENCE [LARGE SCALE GENOMIC DNA]</scope>
    <source>
        <strain evidence="3">cv. MN47</strain>
    </source>
</reference>
<organism evidence="3">
    <name type="scientific">Arabidopsis lyrata subsp. lyrata</name>
    <name type="common">Lyre-leaved rock-cress</name>
    <dbReference type="NCBI Taxonomy" id="81972"/>
    <lineage>
        <taxon>Eukaryota</taxon>
        <taxon>Viridiplantae</taxon>
        <taxon>Streptophyta</taxon>
        <taxon>Embryophyta</taxon>
        <taxon>Tracheophyta</taxon>
        <taxon>Spermatophyta</taxon>
        <taxon>Magnoliopsida</taxon>
        <taxon>eudicotyledons</taxon>
        <taxon>Gunneridae</taxon>
        <taxon>Pentapetalae</taxon>
        <taxon>rosids</taxon>
        <taxon>malvids</taxon>
        <taxon>Brassicales</taxon>
        <taxon>Brassicaceae</taxon>
        <taxon>Camelineae</taxon>
        <taxon>Arabidopsis</taxon>
    </lineage>
</organism>
<keyword evidence="3" id="KW-1185">Reference proteome</keyword>
<name>D7KKU6_ARALL</name>
<dbReference type="Proteomes" id="UP000008694">
    <property type="component" value="Unassembled WGS sequence"/>
</dbReference>
<feature type="compositionally biased region" description="Basic residues" evidence="1">
    <location>
        <begin position="70"/>
        <end position="79"/>
    </location>
</feature>
<feature type="compositionally biased region" description="Polar residues" evidence="1">
    <location>
        <begin position="122"/>
        <end position="131"/>
    </location>
</feature>
<evidence type="ECO:0000256" key="1">
    <source>
        <dbReference type="SAM" id="MobiDB-lite"/>
    </source>
</evidence>
<accession>D7KKU6</accession>
<gene>
    <name evidence="2" type="ORF">ARALYDRAFT_889652</name>
</gene>
<sequence>MSSLPMPYSIESLNFAKQQKATKICTGKELLIKPSTHKTRNCLKTGGSKHLYGRENHTPSLENTPEPKAKPQRQSRSRQRRLDLAKRKLSRSINHTTPKIFNIESLKQQKNMAMEGHVDDPTTATKSRADG</sequence>
<protein>
    <submittedName>
        <fullName evidence="2">Expressed protein</fullName>
    </submittedName>
</protein>